<evidence type="ECO:0000256" key="3">
    <source>
        <dbReference type="ARBA" id="ARBA00023125"/>
    </source>
</evidence>
<gene>
    <name evidence="8" type="ORF">E8M12_13470</name>
</gene>
<evidence type="ECO:0000256" key="4">
    <source>
        <dbReference type="ARBA" id="ARBA00023172"/>
    </source>
</evidence>
<keyword evidence="9" id="KW-1185">Reference proteome</keyword>
<dbReference type="Gene3D" id="1.10.443.10">
    <property type="entry name" value="Intergrase catalytic core"/>
    <property type="match status" value="1"/>
</dbReference>
<dbReference type="PANTHER" id="PTHR30629:SF2">
    <property type="entry name" value="PROPHAGE INTEGRASE INTS-RELATED"/>
    <property type="match status" value="1"/>
</dbReference>
<dbReference type="SUPFAM" id="SSF56349">
    <property type="entry name" value="DNA breaking-rejoining enzymes"/>
    <property type="match status" value="1"/>
</dbReference>
<dbReference type="PROSITE" id="PS51898">
    <property type="entry name" value="TYR_RECOMBINASE"/>
    <property type="match status" value="1"/>
</dbReference>
<feature type="domain" description="Core-binding (CB)" evidence="7">
    <location>
        <begin position="48"/>
        <end position="126"/>
    </location>
</feature>
<name>A0A4V5NVZ5_9GAMM</name>
<dbReference type="GO" id="GO:0015074">
    <property type="term" value="P:DNA integration"/>
    <property type="evidence" value="ECO:0007669"/>
    <property type="project" value="UniProtKB-KW"/>
</dbReference>
<evidence type="ECO:0000256" key="5">
    <source>
        <dbReference type="PROSITE-ProRule" id="PRU01248"/>
    </source>
</evidence>
<evidence type="ECO:0000256" key="1">
    <source>
        <dbReference type="ARBA" id="ARBA00008857"/>
    </source>
</evidence>
<comment type="similarity">
    <text evidence="1">Belongs to the 'phage' integrase family.</text>
</comment>
<dbReference type="Pfam" id="PF00589">
    <property type="entry name" value="Phage_integrase"/>
    <property type="match status" value="1"/>
</dbReference>
<dbReference type="InterPro" id="IPR011010">
    <property type="entry name" value="DNA_brk_join_enz"/>
</dbReference>
<dbReference type="InterPro" id="IPR013762">
    <property type="entry name" value="Integrase-like_cat_sf"/>
</dbReference>
<evidence type="ECO:0000256" key="2">
    <source>
        <dbReference type="ARBA" id="ARBA00022908"/>
    </source>
</evidence>
<dbReference type="InterPro" id="IPR002104">
    <property type="entry name" value="Integrase_catalytic"/>
</dbReference>
<keyword evidence="2" id="KW-0229">DNA integration</keyword>
<dbReference type="GO" id="GO:0006310">
    <property type="term" value="P:DNA recombination"/>
    <property type="evidence" value="ECO:0007669"/>
    <property type="project" value="UniProtKB-KW"/>
</dbReference>
<evidence type="ECO:0000313" key="9">
    <source>
        <dbReference type="Proteomes" id="UP000307999"/>
    </source>
</evidence>
<dbReference type="PROSITE" id="PS51900">
    <property type="entry name" value="CB"/>
    <property type="match status" value="1"/>
</dbReference>
<dbReference type="GO" id="GO:0003677">
    <property type="term" value="F:DNA binding"/>
    <property type="evidence" value="ECO:0007669"/>
    <property type="project" value="UniProtKB-UniRule"/>
</dbReference>
<keyword evidence="3 5" id="KW-0238">DNA-binding</keyword>
<evidence type="ECO:0000259" key="7">
    <source>
        <dbReference type="PROSITE" id="PS51900"/>
    </source>
</evidence>
<protein>
    <submittedName>
        <fullName evidence="8">Integrase</fullName>
    </submittedName>
</protein>
<dbReference type="AlphaFoldDB" id="A0A4V5NVZ5"/>
<comment type="caution">
    <text evidence="8">The sequence shown here is derived from an EMBL/GenBank/DDBJ whole genome shotgun (WGS) entry which is preliminary data.</text>
</comment>
<dbReference type="InterPro" id="IPR010998">
    <property type="entry name" value="Integrase_recombinase_N"/>
</dbReference>
<dbReference type="Pfam" id="PF13102">
    <property type="entry name" value="Phage_int_SAM_5"/>
    <property type="match status" value="1"/>
</dbReference>
<reference evidence="8 9" key="1">
    <citation type="submission" date="2019-04" db="EMBL/GenBank/DDBJ databases">
        <title>Thalassotalea guangxiensis sp. nov., isolated from sediment of the coastal wetland.</title>
        <authorList>
            <person name="Zheng S."/>
            <person name="Zhang D."/>
        </authorList>
    </citation>
    <scope>NUCLEOTIDE SEQUENCE [LARGE SCALE GENOMIC DNA]</scope>
    <source>
        <strain evidence="8 9">ZS-4</strain>
    </source>
</reference>
<dbReference type="InterPro" id="IPR044068">
    <property type="entry name" value="CB"/>
</dbReference>
<dbReference type="InterPro" id="IPR050808">
    <property type="entry name" value="Phage_Integrase"/>
</dbReference>
<dbReference type="OrthoDB" id="9795573at2"/>
<feature type="domain" description="Tyr recombinase" evidence="6">
    <location>
        <begin position="149"/>
        <end position="324"/>
    </location>
</feature>
<dbReference type="InterPro" id="IPR025269">
    <property type="entry name" value="SAM-like_dom"/>
</dbReference>
<sequence>MEKDKQEHPVDWDLPYDTDRADQVFLDAYQTVNGSRNFRYKYKVTIKESLKDWVENYENRRKPDHVGKVKKSVVSFLEYLDVDNILLEDINSKIVMEYIDFMLDNYKKTTVQGYISRLKGIWKYSKKLNDVAGDCPFDGHEFYSEDEVDKADIHTPEAMQWMKNNLATSEPNKRLLFELGVFTGCRISELCNLRVKNIVTQGDIIAIDIEKGKNSSATRTIPLTTELGLRVKSHAESKQDDDLLLDLTPKDASRWFSRIKRANISTDRTKCFHSFRAMFSTALQRAEVNELKAAALVGHARGKTMTYGYYSRGYELEQLKEAYDQCIPHLTW</sequence>
<dbReference type="Gene3D" id="1.10.150.130">
    <property type="match status" value="1"/>
</dbReference>
<evidence type="ECO:0000313" key="8">
    <source>
        <dbReference type="EMBL" id="TKB44010.1"/>
    </source>
</evidence>
<keyword evidence="4" id="KW-0233">DNA recombination</keyword>
<dbReference type="EMBL" id="SWDB01000032">
    <property type="protein sequence ID" value="TKB44010.1"/>
    <property type="molecule type" value="Genomic_DNA"/>
</dbReference>
<dbReference type="PANTHER" id="PTHR30629">
    <property type="entry name" value="PROPHAGE INTEGRASE"/>
    <property type="match status" value="1"/>
</dbReference>
<organism evidence="8 9">
    <name type="scientific">Thalassotalea mangrovi</name>
    <dbReference type="NCBI Taxonomy" id="2572245"/>
    <lineage>
        <taxon>Bacteria</taxon>
        <taxon>Pseudomonadati</taxon>
        <taxon>Pseudomonadota</taxon>
        <taxon>Gammaproteobacteria</taxon>
        <taxon>Alteromonadales</taxon>
        <taxon>Colwelliaceae</taxon>
        <taxon>Thalassotalea</taxon>
    </lineage>
</organism>
<accession>A0A4V5NVZ5</accession>
<proteinExistence type="inferred from homology"/>
<dbReference type="Proteomes" id="UP000307999">
    <property type="component" value="Unassembled WGS sequence"/>
</dbReference>
<evidence type="ECO:0000259" key="6">
    <source>
        <dbReference type="PROSITE" id="PS51898"/>
    </source>
</evidence>